<sequence>MPRRRTLEKQAERRRTSAGGSAHVDTQLIPSSCKSNDHALIHDRIHVIDSDPGPALDSELCLDPSS</sequence>
<organism evidence="2 3">
    <name type="scientific">Eumeta variegata</name>
    <name type="common">Bagworm moth</name>
    <name type="synonym">Eumeta japonica</name>
    <dbReference type="NCBI Taxonomy" id="151549"/>
    <lineage>
        <taxon>Eukaryota</taxon>
        <taxon>Metazoa</taxon>
        <taxon>Ecdysozoa</taxon>
        <taxon>Arthropoda</taxon>
        <taxon>Hexapoda</taxon>
        <taxon>Insecta</taxon>
        <taxon>Pterygota</taxon>
        <taxon>Neoptera</taxon>
        <taxon>Endopterygota</taxon>
        <taxon>Lepidoptera</taxon>
        <taxon>Glossata</taxon>
        <taxon>Ditrysia</taxon>
        <taxon>Tineoidea</taxon>
        <taxon>Psychidae</taxon>
        <taxon>Oiketicinae</taxon>
        <taxon>Eumeta</taxon>
    </lineage>
</organism>
<feature type="compositionally biased region" description="Basic and acidic residues" evidence="1">
    <location>
        <begin position="1"/>
        <end position="15"/>
    </location>
</feature>
<dbReference type="EMBL" id="BGZK01001297">
    <property type="protein sequence ID" value="GBP76662.1"/>
    <property type="molecule type" value="Genomic_DNA"/>
</dbReference>
<dbReference type="AlphaFoldDB" id="A0A4C1YP35"/>
<name>A0A4C1YP35_EUMVA</name>
<evidence type="ECO:0000313" key="3">
    <source>
        <dbReference type="Proteomes" id="UP000299102"/>
    </source>
</evidence>
<keyword evidence="3" id="KW-1185">Reference proteome</keyword>
<accession>A0A4C1YP35</accession>
<evidence type="ECO:0000313" key="2">
    <source>
        <dbReference type="EMBL" id="GBP76662.1"/>
    </source>
</evidence>
<protein>
    <submittedName>
        <fullName evidence="2">Uncharacterized protein</fullName>
    </submittedName>
</protein>
<reference evidence="2 3" key="1">
    <citation type="journal article" date="2019" name="Commun. Biol.">
        <title>The bagworm genome reveals a unique fibroin gene that provides high tensile strength.</title>
        <authorList>
            <person name="Kono N."/>
            <person name="Nakamura H."/>
            <person name="Ohtoshi R."/>
            <person name="Tomita M."/>
            <person name="Numata K."/>
            <person name="Arakawa K."/>
        </authorList>
    </citation>
    <scope>NUCLEOTIDE SEQUENCE [LARGE SCALE GENOMIC DNA]</scope>
</reference>
<dbReference type="Proteomes" id="UP000299102">
    <property type="component" value="Unassembled WGS sequence"/>
</dbReference>
<gene>
    <name evidence="2" type="ORF">EVAR_51147_1</name>
</gene>
<proteinExistence type="predicted"/>
<feature type="region of interest" description="Disordered" evidence="1">
    <location>
        <begin position="1"/>
        <end position="30"/>
    </location>
</feature>
<evidence type="ECO:0000256" key="1">
    <source>
        <dbReference type="SAM" id="MobiDB-lite"/>
    </source>
</evidence>
<comment type="caution">
    <text evidence="2">The sequence shown here is derived from an EMBL/GenBank/DDBJ whole genome shotgun (WGS) entry which is preliminary data.</text>
</comment>